<dbReference type="EMBL" id="BSFH01000067">
    <property type="protein sequence ID" value="GLK65201.1"/>
    <property type="molecule type" value="Genomic_DNA"/>
</dbReference>
<gene>
    <name evidence="1" type="ORF">GCM10017635_26750</name>
</gene>
<organism evidence="1 2">
    <name type="scientific">Paracoccus kondratievae</name>
    <dbReference type="NCBI Taxonomy" id="135740"/>
    <lineage>
        <taxon>Bacteria</taxon>
        <taxon>Pseudomonadati</taxon>
        <taxon>Pseudomonadota</taxon>
        <taxon>Alphaproteobacteria</taxon>
        <taxon>Rhodobacterales</taxon>
        <taxon>Paracoccaceae</taxon>
        <taxon>Paracoccus</taxon>
    </lineage>
</organism>
<evidence type="ECO:0000313" key="2">
    <source>
        <dbReference type="Proteomes" id="UP001143349"/>
    </source>
</evidence>
<reference evidence="1" key="2">
    <citation type="submission" date="2023-01" db="EMBL/GenBank/DDBJ databases">
        <authorList>
            <person name="Sun Q."/>
            <person name="Evtushenko L."/>
        </authorList>
    </citation>
    <scope>NUCLEOTIDE SEQUENCE</scope>
    <source>
        <strain evidence="1">VKM B-2222</strain>
    </source>
</reference>
<reference evidence="1" key="1">
    <citation type="journal article" date="2014" name="Int. J. Syst. Evol. Microbiol.">
        <title>Complete genome sequence of Corynebacterium casei LMG S-19264T (=DSM 44701T), isolated from a smear-ripened cheese.</title>
        <authorList>
            <consortium name="US DOE Joint Genome Institute (JGI-PGF)"/>
            <person name="Walter F."/>
            <person name="Albersmeier A."/>
            <person name="Kalinowski J."/>
            <person name="Ruckert C."/>
        </authorList>
    </citation>
    <scope>NUCLEOTIDE SEQUENCE</scope>
    <source>
        <strain evidence="1">VKM B-2222</strain>
    </source>
</reference>
<sequence>MDNFLESEWDAFITRDFMNEAYGDAENLWRQMLKVSGLNIMDTITQGGRQVTLIANVGELAE</sequence>
<name>A0AAD3NZ14_9RHOB</name>
<dbReference type="RefSeq" id="WP_139824650.1">
    <property type="nucleotide sequence ID" value="NZ_BSFH01000067.1"/>
</dbReference>
<proteinExistence type="predicted"/>
<keyword evidence="2" id="KW-1185">Reference proteome</keyword>
<protein>
    <submittedName>
        <fullName evidence="1">Uncharacterized protein</fullName>
    </submittedName>
</protein>
<dbReference type="Proteomes" id="UP001143349">
    <property type="component" value="Unassembled WGS sequence"/>
</dbReference>
<evidence type="ECO:0000313" key="1">
    <source>
        <dbReference type="EMBL" id="GLK65201.1"/>
    </source>
</evidence>
<comment type="caution">
    <text evidence="1">The sequence shown here is derived from an EMBL/GenBank/DDBJ whole genome shotgun (WGS) entry which is preliminary data.</text>
</comment>
<dbReference type="AlphaFoldDB" id="A0AAD3NZ14"/>
<accession>A0AAD3NZ14</accession>